<feature type="transmembrane region" description="Helical" evidence="1">
    <location>
        <begin position="68"/>
        <end position="88"/>
    </location>
</feature>
<reference evidence="2" key="2">
    <citation type="journal article" date="2015" name="J. Proteomics">
        <title>Sexual differences in the sialomes of the zebra tick, Rhipicephalus pulchellus.</title>
        <authorList>
            <person name="Tan A.W."/>
            <person name="Francischetti I.M."/>
            <person name="Slovak M."/>
            <person name="Kini R.M."/>
            <person name="Ribeiro J.M."/>
        </authorList>
    </citation>
    <scope>NUCLEOTIDE SEQUENCE</scope>
    <source>
        <tissue evidence="2">Salivary gland</tissue>
    </source>
</reference>
<keyword evidence="1" id="KW-0812">Transmembrane</keyword>
<reference evidence="2" key="1">
    <citation type="submission" date="2012-11" db="EMBL/GenBank/DDBJ databases">
        <authorList>
            <person name="Lucero-Rivera Y.E."/>
            <person name="Tovar-Ramirez D."/>
        </authorList>
    </citation>
    <scope>NUCLEOTIDE SEQUENCE</scope>
    <source>
        <tissue evidence="2">Salivary gland</tissue>
    </source>
</reference>
<feature type="transmembrane region" description="Helical" evidence="1">
    <location>
        <begin position="6"/>
        <end position="29"/>
    </location>
</feature>
<sequence>MVQTELFKVIVCYCFLIISTLITLVVVFAASCMKLRSESRIFLNILLALEFLLVSIASSYLINTPRCLSFFFSSCSSFSLVQFSLFTLKASPRRHYIRGGLRIFHLVYTLINCILINYMLLKQGRSANGGNVSRKAVPVFGSSWDERG</sequence>
<organism evidence="2">
    <name type="scientific">Rhipicephalus pulchellus</name>
    <name type="common">Yellow backed tick</name>
    <name type="synonym">Dermacentor pulchellus</name>
    <dbReference type="NCBI Taxonomy" id="72859"/>
    <lineage>
        <taxon>Eukaryota</taxon>
        <taxon>Metazoa</taxon>
        <taxon>Ecdysozoa</taxon>
        <taxon>Arthropoda</taxon>
        <taxon>Chelicerata</taxon>
        <taxon>Arachnida</taxon>
        <taxon>Acari</taxon>
        <taxon>Parasitiformes</taxon>
        <taxon>Ixodida</taxon>
        <taxon>Ixodoidea</taxon>
        <taxon>Ixodidae</taxon>
        <taxon>Rhipicephalinae</taxon>
        <taxon>Rhipicephalus</taxon>
        <taxon>Rhipicephalus</taxon>
    </lineage>
</organism>
<dbReference type="AlphaFoldDB" id="L7MK58"/>
<dbReference type="EMBL" id="GACK01000453">
    <property type="protein sequence ID" value="JAA64581.1"/>
    <property type="molecule type" value="mRNA"/>
</dbReference>
<protein>
    <submittedName>
        <fullName evidence="2">Uncharacterized protein</fullName>
    </submittedName>
</protein>
<name>L7MK58_RHIPC</name>
<evidence type="ECO:0000313" key="2">
    <source>
        <dbReference type="EMBL" id="JAA64581.1"/>
    </source>
</evidence>
<feature type="transmembrane region" description="Helical" evidence="1">
    <location>
        <begin position="100"/>
        <end position="121"/>
    </location>
</feature>
<accession>L7MK58</accession>
<feature type="non-terminal residue" evidence="2">
    <location>
        <position position="148"/>
    </location>
</feature>
<feature type="transmembrane region" description="Helical" evidence="1">
    <location>
        <begin position="41"/>
        <end position="62"/>
    </location>
</feature>
<keyword evidence="1" id="KW-0472">Membrane</keyword>
<proteinExistence type="evidence at transcript level"/>
<keyword evidence="1" id="KW-1133">Transmembrane helix</keyword>
<evidence type="ECO:0000256" key="1">
    <source>
        <dbReference type="SAM" id="Phobius"/>
    </source>
</evidence>